<dbReference type="AlphaFoldDB" id="A0A3N4MVC2"/>
<keyword evidence="3" id="KW-1185">Reference proteome</keyword>
<organism evidence="2 3">
    <name type="scientific">Chitinophaga barathri</name>
    <dbReference type="NCBI Taxonomy" id="1647451"/>
    <lineage>
        <taxon>Bacteria</taxon>
        <taxon>Pseudomonadati</taxon>
        <taxon>Bacteroidota</taxon>
        <taxon>Chitinophagia</taxon>
        <taxon>Chitinophagales</taxon>
        <taxon>Chitinophagaceae</taxon>
        <taxon>Chitinophaga</taxon>
    </lineage>
</organism>
<dbReference type="OrthoDB" id="632640at2"/>
<dbReference type="RefSeq" id="WP_120517984.1">
    <property type="nucleotide sequence ID" value="NZ_QXZY01000011.1"/>
</dbReference>
<evidence type="ECO:0000313" key="3">
    <source>
        <dbReference type="Proteomes" id="UP000279089"/>
    </source>
</evidence>
<gene>
    <name evidence="2" type="ORF">EG028_19655</name>
</gene>
<protein>
    <submittedName>
        <fullName evidence="2">Uncharacterized protein</fullName>
    </submittedName>
</protein>
<dbReference type="EMBL" id="RMBX01000011">
    <property type="protein sequence ID" value="RPD39343.1"/>
    <property type="molecule type" value="Genomic_DNA"/>
</dbReference>
<comment type="caution">
    <text evidence="2">The sequence shown here is derived from an EMBL/GenBank/DDBJ whole genome shotgun (WGS) entry which is preliminary data.</text>
</comment>
<name>A0A3N4MVC2_9BACT</name>
<keyword evidence="1" id="KW-1133">Transmembrane helix</keyword>
<reference evidence="3" key="1">
    <citation type="submission" date="2018-11" db="EMBL/GenBank/DDBJ databases">
        <title>Chitinophaga lutea sp.nov., isolate from arsenic contaminated soil.</title>
        <authorList>
            <person name="Zong Y."/>
        </authorList>
    </citation>
    <scope>NUCLEOTIDE SEQUENCE [LARGE SCALE GENOMIC DNA]</scope>
    <source>
        <strain evidence="3">YLT18</strain>
    </source>
</reference>
<dbReference type="Proteomes" id="UP000279089">
    <property type="component" value="Unassembled WGS sequence"/>
</dbReference>
<sequence>MKKKHELESRWYQEIISTAIVKAVLFSRERWCRWMSKMTGKLRIEAQKVVFCGIGAVLSIYYSWTILAPFSRDTQVIPEVGKVVEVEADIDPAGGIHSRNWEEVDSAVVEFHRYRDSVKAVGGNSWIQFKEQYKIR</sequence>
<evidence type="ECO:0000256" key="1">
    <source>
        <dbReference type="SAM" id="Phobius"/>
    </source>
</evidence>
<evidence type="ECO:0000313" key="2">
    <source>
        <dbReference type="EMBL" id="RPD39343.1"/>
    </source>
</evidence>
<keyword evidence="1" id="KW-0472">Membrane</keyword>
<keyword evidence="1" id="KW-0812">Transmembrane</keyword>
<proteinExistence type="predicted"/>
<feature type="transmembrane region" description="Helical" evidence="1">
    <location>
        <begin position="46"/>
        <end position="64"/>
    </location>
</feature>
<accession>A0A3N4MVC2</accession>